<dbReference type="InterPro" id="IPR056065">
    <property type="entry name" value="DUF7648"/>
</dbReference>
<feature type="compositionally biased region" description="Polar residues" evidence="1">
    <location>
        <begin position="95"/>
        <end position="113"/>
    </location>
</feature>
<feature type="region of interest" description="Disordered" evidence="1">
    <location>
        <begin position="248"/>
        <end position="320"/>
    </location>
</feature>
<gene>
    <name evidence="3" type="primary">ga30424</name>
    <name evidence="3" type="ORF">PR202_ga30424</name>
</gene>
<accession>A0AAV5DP82</accession>
<protein>
    <recommendedName>
        <fullName evidence="2">DUF7648 domain-containing protein</fullName>
    </recommendedName>
</protein>
<evidence type="ECO:0000313" key="3">
    <source>
        <dbReference type="EMBL" id="GJN12169.1"/>
    </source>
</evidence>
<evidence type="ECO:0000256" key="1">
    <source>
        <dbReference type="SAM" id="MobiDB-lite"/>
    </source>
</evidence>
<feature type="compositionally biased region" description="Basic and acidic residues" evidence="1">
    <location>
        <begin position="248"/>
        <end position="269"/>
    </location>
</feature>
<dbReference type="Pfam" id="PF24659">
    <property type="entry name" value="DUF7648"/>
    <property type="match status" value="1"/>
</dbReference>
<feature type="region of interest" description="Disordered" evidence="1">
    <location>
        <begin position="95"/>
        <end position="114"/>
    </location>
</feature>
<evidence type="ECO:0000313" key="4">
    <source>
        <dbReference type="Proteomes" id="UP001054889"/>
    </source>
</evidence>
<dbReference type="EMBL" id="BQKI01000021">
    <property type="protein sequence ID" value="GJN12169.1"/>
    <property type="molecule type" value="Genomic_DNA"/>
</dbReference>
<sequence length="320" mass="35001">MADEAKKKAEAEAAKKRDAAGASSGADDDELDNRTLYQMVLTKVKCLDSLEISSGADDDELDNRTLYQMVLTKVTMHKQQEAKGGLQSGISDVQNVQSESQTVKSEPGSQGNDSADAIQLESGDLKCDKQACIVVASTIKQLPQSTKGATLPSSNWFTYIASNWRSAENIASEQRNRCVSSTGADTGLTDSVDSIVLRSLPGLIDEIISKNRSITHEELCDAVHQTNSNKRQKGESESLLADVLQAEKMRAERDSEERSADLHQEDLPRGRRKATKRRQLELKGRRVRDTRKRSSIDSSPEDAATILSDSSSDRNDTPNG</sequence>
<name>A0AAV5DP82_ELECO</name>
<proteinExistence type="predicted"/>
<feature type="region of interest" description="Disordered" evidence="1">
    <location>
        <begin position="1"/>
        <end position="32"/>
    </location>
</feature>
<evidence type="ECO:0000259" key="2">
    <source>
        <dbReference type="Pfam" id="PF24659"/>
    </source>
</evidence>
<feature type="domain" description="DUF7648" evidence="2">
    <location>
        <begin position="199"/>
        <end position="237"/>
    </location>
</feature>
<comment type="caution">
    <text evidence="3">The sequence shown here is derived from an EMBL/GenBank/DDBJ whole genome shotgun (WGS) entry which is preliminary data.</text>
</comment>
<organism evidence="3 4">
    <name type="scientific">Eleusine coracana subsp. coracana</name>
    <dbReference type="NCBI Taxonomy" id="191504"/>
    <lineage>
        <taxon>Eukaryota</taxon>
        <taxon>Viridiplantae</taxon>
        <taxon>Streptophyta</taxon>
        <taxon>Embryophyta</taxon>
        <taxon>Tracheophyta</taxon>
        <taxon>Spermatophyta</taxon>
        <taxon>Magnoliopsida</taxon>
        <taxon>Liliopsida</taxon>
        <taxon>Poales</taxon>
        <taxon>Poaceae</taxon>
        <taxon>PACMAD clade</taxon>
        <taxon>Chloridoideae</taxon>
        <taxon>Cynodonteae</taxon>
        <taxon>Eleusininae</taxon>
        <taxon>Eleusine</taxon>
    </lineage>
</organism>
<keyword evidence="4" id="KW-1185">Reference proteome</keyword>
<feature type="compositionally biased region" description="Basic and acidic residues" evidence="1">
    <location>
        <begin position="311"/>
        <end position="320"/>
    </location>
</feature>
<feature type="compositionally biased region" description="Basic and acidic residues" evidence="1">
    <location>
        <begin position="1"/>
        <end position="19"/>
    </location>
</feature>
<reference evidence="3" key="1">
    <citation type="journal article" date="2018" name="DNA Res.">
        <title>Multiple hybrid de novo genome assembly of finger millet, an orphan allotetraploid crop.</title>
        <authorList>
            <person name="Hatakeyama M."/>
            <person name="Aluri S."/>
            <person name="Balachadran M.T."/>
            <person name="Sivarajan S.R."/>
            <person name="Patrignani A."/>
            <person name="Gruter S."/>
            <person name="Poveda L."/>
            <person name="Shimizu-Inatsugi R."/>
            <person name="Baeten J."/>
            <person name="Francoijs K.J."/>
            <person name="Nataraja K.N."/>
            <person name="Reddy Y.A.N."/>
            <person name="Phadnis S."/>
            <person name="Ravikumar R.L."/>
            <person name="Schlapbach R."/>
            <person name="Sreeman S.M."/>
            <person name="Shimizu K.K."/>
        </authorList>
    </citation>
    <scope>NUCLEOTIDE SEQUENCE</scope>
</reference>
<dbReference type="AlphaFoldDB" id="A0AAV5DP82"/>
<reference evidence="3" key="2">
    <citation type="submission" date="2021-12" db="EMBL/GenBank/DDBJ databases">
        <title>Resequencing data analysis of finger millet.</title>
        <authorList>
            <person name="Hatakeyama M."/>
            <person name="Aluri S."/>
            <person name="Balachadran M.T."/>
            <person name="Sivarajan S.R."/>
            <person name="Poveda L."/>
            <person name="Shimizu-Inatsugi R."/>
            <person name="Schlapbach R."/>
            <person name="Sreeman S.M."/>
            <person name="Shimizu K.K."/>
        </authorList>
    </citation>
    <scope>NUCLEOTIDE SEQUENCE</scope>
</reference>
<dbReference type="Proteomes" id="UP001054889">
    <property type="component" value="Unassembled WGS sequence"/>
</dbReference>